<protein>
    <submittedName>
        <fullName evidence="2">Uncharacterized protein</fullName>
    </submittedName>
</protein>
<dbReference type="AlphaFoldDB" id="A0A1Q9BRR1"/>
<comment type="caution">
    <text evidence="2">The sequence shown here is derived from an EMBL/GenBank/DDBJ whole genome shotgun (WGS) entry which is preliminary data.</text>
</comment>
<organism evidence="2 3">
    <name type="scientific">Symbiodinium microadriaticum</name>
    <name type="common">Dinoflagellate</name>
    <name type="synonym">Zooxanthella microadriatica</name>
    <dbReference type="NCBI Taxonomy" id="2951"/>
    <lineage>
        <taxon>Eukaryota</taxon>
        <taxon>Sar</taxon>
        <taxon>Alveolata</taxon>
        <taxon>Dinophyceae</taxon>
        <taxon>Suessiales</taxon>
        <taxon>Symbiodiniaceae</taxon>
        <taxon>Symbiodinium</taxon>
    </lineage>
</organism>
<dbReference type="Proteomes" id="UP000186817">
    <property type="component" value="Unassembled WGS sequence"/>
</dbReference>
<keyword evidence="3" id="KW-1185">Reference proteome</keyword>
<feature type="compositionally biased region" description="Basic and acidic residues" evidence="1">
    <location>
        <begin position="1"/>
        <end position="19"/>
    </location>
</feature>
<feature type="region of interest" description="Disordered" evidence="1">
    <location>
        <begin position="1"/>
        <end position="21"/>
    </location>
</feature>
<evidence type="ECO:0000256" key="1">
    <source>
        <dbReference type="SAM" id="MobiDB-lite"/>
    </source>
</evidence>
<name>A0A1Q9BRR1_SYMMI</name>
<proteinExistence type="predicted"/>
<reference evidence="2 3" key="1">
    <citation type="submission" date="2016-02" db="EMBL/GenBank/DDBJ databases">
        <title>Genome analysis of coral dinoflagellate symbionts highlights evolutionary adaptations to a symbiotic lifestyle.</title>
        <authorList>
            <person name="Aranda M."/>
            <person name="Li Y."/>
            <person name="Liew Y.J."/>
            <person name="Baumgarten S."/>
            <person name="Simakov O."/>
            <person name="Wilson M."/>
            <person name="Piel J."/>
            <person name="Ashoor H."/>
            <person name="Bougouffa S."/>
            <person name="Bajic V.B."/>
            <person name="Ryu T."/>
            <person name="Ravasi T."/>
            <person name="Bayer T."/>
            <person name="Micklem G."/>
            <person name="Kim H."/>
            <person name="Bhak J."/>
            <person name="Lajeunesse T.C."/>
            <person name="Voolstra C.R."/>
        </authorList>
    </citation>
    <scope>NUCLEOTIDE SEQUENCE [LARGE SCALE GENOMIC DNA]</scope>
    <source>
        <strain evidence="2 3">CCMP2467</strain>
    </source>
</reference>
<feature type="non-terminal residue" evidence="2">
    <location>
        <position position="38"/>
    </location>
</feature>
<dbReference type="EMBL" id="LSRX01005680">
    <property type="protein sequence ID" value="OLP73359.1"/>
    <property type="molecule type" value="Genomic_DNA"/>
</dbReference>
<gene>
    <name evidence="2" type="ORF">AK812_SmicGene47428</name>
</gene>
<accession>A0A1Q9BRR1</accession>
<feature type="non-terminal residue" evidence="2">
    <location>
        <position position="1"/>
    </location>
</feature>
<evidence type="ECO:0000313" key="3">
    <source>
        <dbReference type="Proteomes" id="UP000186817"/>
    </source>
</evidence>
<sequence length="38" mass="4283">EKQDLKAAAKRKEEKERAKWSSWLSNGVAHAKSEVSAK</sequence>
<evidence type="ECO:0000313" key="2">
    <source>
        <dbReference type="EMBL" id="OLP73359.1"/>
    </source>
</evidence>